<keyword evidence="3" id="KW-1185">Reference proteome</keyword>
<proteinExistence type="predicted"/>
<feature type="compositionally biased region" description="Gly residues" evidence="1">
    <location>
        <begin position="27"/>
        <end position="38"/>
    </location>
</feature>
<reference evidence="3" key="1">
    <citation type="journal article" date="2019" name="Int. J. Syst. Evol. Microbiol.">
        <title>The Global Catalogue of Microorganisms (GCM) 10K type strain sequencing project: providing services to taxonomists for standard genome sequencing and annotation.</title>
        <authorList>
            <consortium name="The Broad Institute Genomics Platform"/>
            <consortium name="The Broad Institute Genome Sequencing Center for Infectious Disease"/>
            <person name="Wu L."/>
            <person name="Ma J."/>
        </authorList>
    </citation>
    <scope>NUCLEOTIDE SEQUENCE [LARGE SCALE GENOMIC DNA]</scope>
    <source>
        <strain evidence="3">JCM 3272</strain>
    </source>
</reference>
<comment type="caution">
    <text evidence="2">The sequence shown here is derived from an EMBL/GenBank/DDBJ whole genome shotgun (WGS) entry which is preliminary data.</text>
</comment>
<gene>
    <name evidence="2" type="ORF">GCM10010170_061830</name>
</gene>
<dbReference type="Proteomes" id="UP001501444">
    <property type="component" value="Unassembled WGS sequence"/>
</dbReference>
<accession>A0ABP5TYY7</accession>
<feature type="region of interest" description="Disordered" evidence="1">
    <location>
        <begin position="1"/>
        <end position="40"/>
    </location>
</feature>
<protein>
    <submittedName>
        <fullName evidence="2">Uncharacterized protein</fullName>
    </submittedName>
</protein>
<evidence type="ECO:0000313" key="3">
    <source>
        <dbReference type="Proteomes" id="UP001501444"/>
    </source>
</evidence>
<organism evidence="2 3">
    <name type="scientific">Dactylosporangium salmoneum</name>
    <dbReference type="NCBI Taxonomy" id="53361"/>
    <lineage>
        <taxon>Bacteria</taxon>
        <taxon>Bacillati</taxon>
        <taxon>Actinomycetota</taxon>
        <taxon>Actinomycetes</taxon>
        <taxon>Micromonosporales</taxon>
        <taxon>Micromonosporaceae</taxon>
        <taxon>Dactylosporangium</taxon>
    </lineage>
</organism>
<evidence type="ECO:0000256" key="1">
    <source>
        <dbReference type="SAM" id="MobiDB-lite"/>
    </source>
</evidence>
<sequence>MDAVIDLDRAPEESAPGHPRRSWLGLGPSGAGRTGAGGVRRRPGSKVALLLALAFAAGLPQAPPAVVSEGRPVPLPSYCTGTPIPGGRLNIIRGDTFIILDAITNTVVNEGRCPRHTGGN</sequence>
<dbReference type="RefSeq" id="WP_344616072.1">
    <property type="nucleotide sequence ID" value="NZ_BAAARV010000059.1"/>
</dbReference>
<evidence type="ECO:0000313" key="2">
    <source>
        <dbReference type="EMBL" id="GAA2364236.1"/>
    </source>
</evidence>
<dbReference type="EMBL" id="BAAARV010000059">
    <property type="protein sequence ID" value="GAA2364236.1"/>
    <property type="molecule type" value="Genomic_DNA"/>
</dbReference>
<name>A0ABP5TYY7_9ACTN</name>
<feature type="compositionally biased region" description="Basic and acidic residues" evidence="1">
    <location>
        <begin position="1"/>
        <end position="12"/>
    </location>
</feature>